<organism evidence="1 2">
    <name type="scientific">Streptomyces milbemycinicus</name>
    <dbReference type="NCBI Taxonomy" id="476552"/>
    <lineage>
        <taxon>Bacteria</taxon>
        <taxon>Bacillati</taxon>
        <taxon>Actinomycetota</taxon>
        <taxon>Actinomycetes</taxon>
        <taxon>Kitasatosporales</taxon>
        <taxon>Streptomycetaceae</taxon>
        <taxon>Streptomyces</taxon>
    </lineage>
</organism>
<gene>
    <name evidence="1" type="ORF">ACI2L5_53915</name>
</gene>
<name>A0ABW8M8R5_9ACTN</name>
<proteinExistence type="predicted"/>
<keyword evidence="2" id="KW-1185">Reference proteome</keyword>
<sequence length="42" mass="4417">MSTQSSAAGTPRPDKHAPSTLAFATQAVHASTRAPARCGHRW</sequence>
<reference evidence="1 2" key="1">
    <citation type="submission" date="2024-11" db="EMBL/GenBank/DDBJ databases">
        <title>The Natural Products Discovery Center: Release of the First 8490 Sequenced Strains for Exploring Actinobacteria Biosynthetic Diversity.</title>
        <authorList>
            <person name="Kalkreuter E."/>
            <person name="Kautsar S.A."/>
            <person name="Yang D."/>
            <person name="Bader C.D."/>
            <person name="Teijaro C.N."/>
            <person name="Fluegel L."/>
            <person name="Davis C.M."/>
            <person name="Simpson J.R."/>
            <person name="Lauterbach L."/>
            <person name="Steele A.D."/>
            <person name="Gui C."/>
            <person name="Meng S."/>
            <person name="Li G."/>
            <person name="Viehrig K."/>
            <person name="Ye F."/>
            <person name="Su P."/>
            <person name="Kiefer A.F."/>
            <person name="Nichols A."/>
            <person name="Cepeda A.J."/>
            <person name="Yan W."/>
            <person name="Fan B."/>
            <person name="Jiang Y."/>
            <person name="Adhikari A."/>
            <person name="Zheng C.-J."/>
            <person name="Schuster L."/>
            <person name="Cowan T.M."/>
            <person name="Smanski M.J."/>
            <person name="Chevrette M.G."/>
            <person name="De Carvalho L.P.S."/>
            <person name="Shen B."/>
        </authorList>
    </citation>
    <scope>NUCLEOTIDE SEQUENCE [LARGE SCALE GENOMIC DNA]</scope>
    <source>
        <strain evidence="1 2">NPDC020863</strain>
    </source>
</reference>
<evidence type="ECO:0000313" key="1">
    <source>
        <dbReference type="EMBL" id="MFK4273675.1"/>
    </source>
</evidence>
<evidence type="ECO:0000313" key="2">
    <source>
        <dbReference type="Proteomes" id="UP001620295"/>
    </source>
</evidence>
<comment type="caution">
    <text evidence="1">The sequence shown here is derived from an EMBL/GenBank/DDBJ whole genome shotgun (WGS) entry which is preliminary data.</text>
</comment>
<dbReference type="EMBL" id="JBJDQH010000275">
    <property type="protein sequence ID" value="MFK4273675.1"/>
    <property type="molecule type" value="Genomic_DNA"/>
</dbReference>
<accession>A0ABW8M8R5</accession>
<protein>
    <submittedName>
        <fullName evidence="1">Uncharacterized protein</fullName>
    </submittedName>
</protein>
<dbReference type="RefSeq" id="WP_404749467.1">
    <property type="nucleotide sequence ID" value="NZ_JBJDQH010000275.1"/>
</dbReference>
<dbReference type="Proteomes" id="UP001620295">
    <property type="component" value="Unassembled WGS sequence"/>
</dbReference>